<evidence type="ECO:0000256" key="3">
    <source>
        <dbReference type="ARBA" id="ARBA00022801"/>
    </source>
</evidence>
<dbReference type="AlphaFoldDB" id="A0A447T7K6"/>
<accession>A0A447T7K6</accession>
<comment type="similarity">
    <text evidence="1">Belongs to the bacterial phospholipase C family.</text>
</comment>
<dbReference type="PROSITE" id="PS51318">
    <property type="entry name" value="TAT"/>
    <property type="match status" value="1"/>
</dbReference>
<gene>
    <name evidence="4" type="primary">plcN_1</name>
    <name evidence="4" type="ORF">NCTC9695_01262</name>
</gene>
<evidence type="ECO:0000256" key="1">
    <source>
        <dbReference type="ARBA" id="ARBA00009717"/>
    </source>
</evidence>
<organism evidence="4 5">
    <name type="scientific">Chromobacterium violaceum</name>
    <dbReference type="NCBI Taxonomy" id="536"/>
    <lineage>
        <taxon>Bacteria</taxon>
        <taxon>Pseudomonadati</taxon>
        <taxon>Pseudomonadota</taxon>
        <taxon>Betaproteobacteria</taxon>
        <taxon>Neisseriales</taxon>
        <taxon>Chromobacteriaceae</taxon>
        <taxon>Chromobacterium</taxon>
    </lineage>
</organism>
<reference evidence="4 5" key="1">
    <citation type="submission" date="2018-12" db="EMBL/GenBank/DDBJ databases">
        <authorList>
            <consortium name="Pathogen Informatics"/>
        </authorList>
    </citation>
    <scope>NUCLEOTIDE SEQUENCE [LARGE SCALE GENOMIC DNA]</scope>
    <source>
        <strain evidence="4 5">NCTC9695</strain>
    </source>
</reference>
<dbReference type="PANTHER" id="PTHR31956:SF1">
    <property type="entry name" value="NON-SPECIFIC PHOSPHOLIPASE C1"/>
    <property type="match status" value="1"/>
</dbReference>
<evidence type="ECO:0000313" key="5">
    <source>
        <dbReference type="Proteomes" id="UP000275777"/>
    </source>
</evidence>
<dbReference type="InterPro" id="IPR007312">
    <property type="entry name" value="Phosphoesterase"/>
</dbReference>
<sequence length="191" mass="20678">MSEMSRREFLKLSAAGMAAGALPPGLAAAMAIRPAGRSLSAVKHVVVFMQENRSFDHYFGALGGARGFGDRSALQLRNGSSVFRQPNLSNGEYPFRLDTTRTNAQYLTDLDHSWTGTHAAWNQGKYDGWIAAKSSLTMVTSPAPTSLTTTRWPTLSRCATTISARCRGRPIPTASICGAAWWTRPARTAGR</sequence>
<dbReference type="InterPro" id="IPR006311">
    <property type="entry name" value="TAT_signal"/>
</dbReference>
<dbReference type="Pfam" id="PF04185">
    <property type="entry name" value="Phosphoesterase"/>
    <property type="match status" value="1"/>
</dbReference>
<dbReference type="NCBIfam" id="TIGR01409">
    <property type="entry name" value="TAT_signal_seq"/>
    <property type="match status" value="1"/>
</dbReference>
<dbReference type="PANTHER" id="PTHR31956">
    <property type="entry name" value="NON-SPECIFIC PHOSPHOLIPASE C4-RELATED"/>
    <property type="match status" value="1"/>
</dbReference>
<dbReference type="Gene3D" id="3.40.720.10">
    <property type="entry name" value="Alkaline Phosphatase, subunit A"/>
    <property type="match status" value="1"/>
</dbReference>
<dbReference type="EMBL" id="LR134182">
    <property type="protein sequence ID" value="VEB40859.1"/>
    <property type="molecule type" value="Genomic_DNA"/>
</dbReference>
<proteinExistence type="inferred from homology"/>
<keyword evidence="3 4" id="KW-0378">Hydrolase</keyword>
<evidence type="ECO:0000313" key="4">
    <source>
        <dbReference type="EMBL" id="VEB40859.1"/>
    </source>
</evidence>
<protein>
    <recommendedName>
        <fullName evidence="2">phospholipase C</fullName>
        <ecNumber evidence="2">3.1.4.3</ecNumber>
    </recommendedName>
</protein>
<dbReference type="GO" id="GO:0034480">
    <property type="term" value="F:phosphatidylcholine phospholipase C activity"/>
    <property type="evidence" value="ECO:0007669"/>
    <property type="project" value="UniProtKB-EC"/>
</dbReference>
<dbReference type="InterPro" id="IPR019546">
    <property type="entry name" value="TAT_signal_bac_arc"/>
</dbReference>
<name>A0A447T7K6_CHRVL</name>
<dbReference type="Proteomes" id="UP000275777">
    <property type="component" value="Chromosome"/>
</dbReference>
<dbReference type="InterPro" id="IPR017850">
    <property type="entry name" value="Alkaline_phosphatase_core_sf"/>
</dbReference>
<dbReference type="Pfam" id="PF10518">
    <property type="entry name" value="TAT_signal"/>
    <property type="match status" value="1"/>
</dbReference>
<evidence type="ECO:0000256" key="2">
    <source>
        <dbReference type="ARBA" id="ARBA00012018"/>
    </source>
</evidence>
<dbReference type="EC" id="3.1.4.3" evidence="2"/>